<keyword evidence="5" id="KW-1185">Reference proteome</keyword>
<accession>A0A2J6T6E8</accession>
<evidence type="ECO:0000259" key="3">
    <source>
        <dbReference type="PROSITE" id="PS50404"/>
    </source>
</evidence>
<organism evidence="4 5">
    <name type="scientific">Hyaloscypha bicolor E</name>
    <dbReference type="NCBI Taxonomy" id="1095630"/>
    <lineage>
        <taxon>Eukaryota</taxon>
        <taxon>Fungi</taxon>
        <taxon>Dikarya</taxon>
        <taxon>Ascomycota</taxon>
        <taxon>Pezizomycotina</taxon>
        <taxon>Leotiomycetes</taxon>
        <taxon>Helotiales</taxon>
        <taxon>Hyaloscyphaceae</taxon>
        <taxon>Hyaloscypha</taxon>
        <taxon>Hyaloscypha bicolor</taxon>
    </lineage>
</organism>
<dbReference type="InterPro" id="IPR050272">
    <property type="entry name" value="Isochorismatase-like_hydrls"/>
</dbReference>
<dbReference type="AlphaFoldDB" id="A0A2J6T6E8"/>
<dbReference type="OrthoDB" id="3549248at2759"/>
<dbReference type="PANTHER" id="PTHR43540">
    <property type="entry name" value="PEROXYUREIDOACRYLATE/UREIDOACRYLATE AMIDOHYDROLASE-RELATED"/>
    <property type="match status" value="1"/>
</dbReference>
<dbReference type="Pfam" id="PF00857">
    <property type="entry name" value="Isochorismatase"/>
    <property type="match status" value="1"/>
</dbReference>
<dbReference type="InterPro" id="IPR000868">
    <property type="entry name" value="Isochorismatase-like_dom"/>
</dbReference>
<dbReference type="Pfam" id="PF13409">
    <property type="entry name" value="GST_N_2"/>
    <property type="match status" value="1"/>
</dbReference>
<dbReference type="CDD" id="cd00570">
    <property type="entry name" value="GST_N_family"/>
    <property type="match status" value="1"/>
</dbReference>
<dbReference type="InParanoid" id="A0A2J6T6E8"/>
<evidence type="ECO:0000313" key="4">
    <source>
        <dbReference type="EMBL" id="PMD58586.1"/>
    </source>
</evidence>
<proteinExistence type="inferred from homology"/>
<dbReference type="GO" id="GO:0016787">
    <property type="term" value="F:hydrolase activity"/>
    <property type="evidence" value="ECO:0007669"/>
    <property type="project" value="UniProtKB-KW"/>
</dbReference>
<dbReference type="InterPro" id="IPR036249">
    <property type="entry name" value="Thioredoxin-like_sf"/>
</dbReference>
<keyword evidence="2" id="KW-0378">Hydrolase</keyword>
<sequence length="252" mass="27642">MAPALPSQPCRLHRAARFLVIPHFNSHIFSLLCPGVSPCNTSPLIAILKHPHHVSIEKSWYSAFTETSLDGTLQSCSITHVNIAGVTTSTCVAATSVYARRLGGTSVTIIGDLVFSLKPETSEKALDTLTAAPYNVSLCKTEQVLANIDTKSGVKLPELFYVNGSIPSWRVMVALSLKRIPYKATRLRVMTTPKETQSANFRIINPCGKTLTFADVDATVVIDSLAILQYLEEYYSTTQHGSLMPECSRRRE</sequence>
<dbReference type="RefSeq" id="XP_024735490.1">
    <property type="nucleotide sequence ID" value="XM_024872631.1"/>
</dbReference>
<dbReference type="PANTHER" id="PTHR43540:SF6">
    <property type="entry name" value="ISOCHORISMATASE-LIKE DOMAIN-CONTAINING PROTEIN"/>
    <property type="match status" value="1"/>
</dbReference>
<dbReference type="SUPFAM" id="SSF52499">
    <property type="entry name" value="Isochorismatase-like hydrolases"/>
    <property type="match status" value="1"/>
</dbReference>
<dbReference type="GeneID" id="36580711"/>
<evidence type="ECO:0000313" key="5">
    <source>
        <dbReference type="Proteomes" id="UP000235371"/>
    </source>
</evidence>
<dbReference type="EMBL" id="KZ613817">
    <property type="protein sequence ID" value="PMD58586.1"/>
    <property type="molecule type" value="Genomic_DNA"/>
</dbReference>
<evidence type="ECO:0000256" key="2">
    <source>
        <dbReference type="ARBA" id="ARBA00022801"/>
    </source>
</evidence>
<feature type="domain" description="GST N-terminal" evidence="3">
    <location>
        <begin position="155"/>
        <end position="239"/>
    </location>
</feature>
<reference evidence="4 5" key="1">
    <citation type="submission" date="2016-04" db="EMBL/GenBank/DDBJ databases">
        <title>A degradative enzymes factory behind the ericoid mycorrhizal symbiosis.</title>
        <authorList>
            <consortium name="DOE Joint Genome Institute"/>
            <person name="Martino E."/>
            <person name="Morin E."/>
            <person name="Grelet G."/>
            <person name="Kuo A."/>
            <person name="Kohler A."/>
            <person name="Daghino S."/>
            <person name="Barry K."/>
            <person name="Choi C."/>
            <person name="Cichocki N."/>
            <person name="Clum A."/>
            <person name="Copeland A."/>
            <person name="Hainaut M."/>
            <person name="Haridas S."/>
            <person name="Labutti K."/>
            <person name="Lindquist E."/>
            <person name="Lipzen A."/>
            <person name="Khouja H.-R."/>
            <person name="Murat C."/>
            <person name="Ohm R."/>
            <person name="Olson A."/>
            <person name="Spatafora J."/>
            <person name="Veneault-Fourrey C."/>
            <person name="Henrissat B."/>
            <person name="Grigoriev I."/>
            <person name="Martin F."/>
            <person name="Perotto S."/>
        </authorList>
    </citation>
    <scope>NUCLEOTIDE SEQUENCE [LARGE SCALE GENOMIC DNA]</scope>
    <source>
        <strain evidence="4 5">E</strain>
    </source>
</reference>
<evidence type="ECO:0000256" key="1">
    <source>
        <dbReference type="ARBA" id="ARBA00006336"/>
    </source>
</evidence>
<dbReference type="STRING" id="1095630.A0A2J6T6E8"/>
<dbReference type="Proteomes" id="UP000235371">
    <property type="component" value="Unassembled WGS sequence"/>
</dbReference>
<dbReference type="PROSITE" id="PS50404">
    <property type="entry name" value="GST_NTER"/>
    <property type="match status" value="1"/>
</dbReference>
<comment type="similarity">
    <text evidence="1">Belongs to the isochorismatase family.</text>
</comment>
<name>A0A2J6T6E8_9HELO</name>
<dbReference type="Gene3D" id="3.40.30.10">
    <property type="entry name" value="Glutaredoxin"/>
    <property type="match status" value="1"/>
</dbReference>
<dbReference type="InterPro" id="IPR036380">
    <property type="entry name" value="Isochorismatase-like_sf"/>
</dbReference>
<protein>
    <recommendedName>
        <fullName evidence="3">GST N-terminal domain-containing protein</fullName>
    </recommendedName>
</protein>
<dbReference type="Gene3D" id="3.40.50.850">
    <property type="entry name" value="Isochorismatase-like"/>
    <property type="match status" value="1"/>
</dbReference>
<gene>
    <name evidence="4" type="ORF">K444DRAFT_413422</name>
</gene>
<dbReference type="SUPFAM" id="SSF52833">
    <property type="entry name" value="Thioredoxin-like"/>
    <property type="match status" value="1"/>
</dbReference>
<dbReference type="InterPro" id="IPR004045">
    <property type="entry name" value="Glutathione_S-Trfase_N"/>
</dbReference>